<dbReference type="InterPro" id="IPR011268">
    <property type="entry name" value="Purine_phosphorylase"/>
</dbReference>
<comment type="similarity">
    <text evidence="2 11">Belongs to the PNP/MTAP phosphorylase family.</text>
</comment>
<dbReference type="AlphaFoldDB" id="A0A813MCN4"/>
<dbReference type="NCBIfam" id="TIGR01697">
    <property type="entry name" value="PNPH-PUNA-XAPA"/>
    <property type="match status" value="1"/>
</dbReference>
<dbReference type="PANTHER" id="PTHR11904:SF9">
    <property type="entry name" value="PURINE NUCLEOSIDE PHOSPHORYLASE-RELATED"/>
    <property type="match status" value="1"/>
</dbReference>
<sequence length="315" mass="34525">MSNSLKSKIESAPIAQDGPWASVGEHPNAITNRFYTYERVQEIVKFIQIIVPTKPEVAIICGSGLGGLAELIVNKTVIPYTDIPHFPKSTVVGHRSNLVFGTLNGLNVVCMQGRFHPYEGYTTATCAFPVRVMHMLGAHTLIVTCAAGGVNKTYSVGDIMLIKDHINFPSMAGNNPLIGHNDERFGPRFPPVGHAYDRKYSLQMKQIANKHNIELREGVYCALGGPCYETIAEINLLRLLGVDAVGMSIVHEVTLGAHCGMRMLGLALITNKCLSEYDSTVEAVHEDVIRISELKANELQQIILDFIGGIKEQQI</sequence>
<dbReference type="Pfam" id="PF01048">
    <property type="entry name" value="PNP_UDP_1"/>
    <property type="match status" value="1"/>
</dbReference>
<evidence type="ECO:0000256" key="7">
    <source>
        <dbReference type="ARBA" id="ARBA00023918"/>
    </source>
</evidence>
<evidence type="ECO:0000313" key="15">
    <source>
        <dbReference type="EMBL" id="CAF3695165.1"/>
    </source>
</evidence>
<evidence type="ECO:0000256" key="5">
    <source>
        <dbReference type="ARBA" id="ARBA00022676"/>
    </source>
</evidence>
<dbReference type="CDD" id="cd09009">
    <property type="entry name" value="PNP-EcPNPII_like"/>
    <property type="match status" value="1"/>
</dbReference>
<dbReference type="Gene3D" id="3.40.50.1580">
    <property type="entry name" value="Nucleoside phosphorylase domain"/>
    <property type="match status" value="1"/>
</dbReference>
<accession>A0A813MCN4</accession>
<feature type="binding site" evidence="12">
    <location>
        <position position="146"/>
    </location>
    <ligand>
        <name>phosphate</name>
        <dbReference type="ChEBI" id="CHEBI:43474"/>
    </ligand>
</feature>
<comment type="catalytic activity">
    <reaction evidence="8">
        <text>2'-deoxyguanosine + phosphate = 2-deoxy-alpha-D-ribose 1-phosphate + guanine</text>
        <dbReference type="Rhea" id="RHEA:27738"/>
        <dbReference type="ChEBI" id="CHEBI:16235"/>
        <dbReference type="ChEBI" id="CHEBI:17172"/>
        <dbReference type="ChEBI" id="CHEBI:43474"/>
        <dbReference type="ChEBI" id="CHEBI:57259"/>
        <dbReference type="EC" id="2.4.2.1"/>
    </reaction>
</comment>
<dbReference type="GO" id="GO:0009116">
    <property type="term" value="P:nucleoside metabolic process"/>
    <property type="evidence" value="ECO:0007669"/>
    <property type="project" value="InterPro"/>
</dbReference>
<feature type="binding site" evidence="12">
    <location>
        <position position="271"/>
    </location>
    <ligand>
        <name>a purine D-ribonucleoside</name>
        <dbReference type="ChEBI" id="CHEBI:142355"/>
    </ligand>
</feature>
<dbReference type="GO" id="GO:0005737">
    <property type="term" value="C:cytoplasm"/>
    <property type="evidence" value="ECO:0007669"/>
    <property type="project" value="TreeGrafter"/>
</dbReference>
<gene>
    <name evidence="14" type="ORF">IZO911_LOCUS795</name>
    <name evidence="15" type="ORF">KXQ929_LOCUS10641</name>
</gene>
<dbReference type="NCBIfam" id="TIGR01700">
    <property type="entry name" value="PNPH"/>
    <property type="match status" value="1"/>
</dbReference>
<evidence type="ECO:0000313" key="14">
    <source>
        <dbReference type="EMBL" id="CAF0714812.1"/>
    </source>
</evidence>
<feature type="binding site" evidence="12">
    <location>
        <position position="248"/>
    </location>
    <ligand>
        <name>phosphate</name>
        <dbReference type="ChEBI" id="CHEBI:43474"/>
    </ligand>
</feature>
<dbReference type="EC" id="2.4.2.1" evidence="3 11"/>
<dbReference type="SUPFAM" id="SSF53167">
    <property type="entry name" value="Purine and uridine phosphorylases"/>
    <property type="match status" value="1"/>
</dbReference>
<feature type="binding site" evidence="12">
    <location>
        <position position="94"/>
    </location>
    <ligand>
        <name>phosphate</name>
        <dbReference type="ChEBI" id="CHEBI:43474"/>
    </ligand>
</feature>
<evidence type="ECO:0000256" key="1">
    <source>
        <dbReference type="ARBA" id="ARBA00005058"/>
    </source>
</evidence>
<dbReference type="UniPathway" id="UPA00606"/>
<evidence type="ECO:0000256" key="8">
    <source>
        <dbReference type="ARBA" id="ARBA00023929"/>
    </source>
</evidence>
<feature type="binding site" evidence="12">
    <location>
        <position position="229"/>
    </location>
    <ligand>
        <name>a purine D-ribonucleoside</name>
        <dbReference type="ChEBI" id="CHEBI:142355"/>
    </ligand>
</feature>
<reference evidence="14" key="1">
    <citation type="submission" date="2021-02" db="EMBL/GenBank/DDBJ databases">
        <authorList>
            <person name="Nowell W R."/>
        </authorList>
    </citation>
    <scope>NUCLEOTIDE SEQUENCE</scope>
</reference>
<dbReference type="Proteomes" id="UP000663868">
    <property type="component" value="Unassembled WGS sequence"/>
</dbReference>
<dbReference type="PIRSF" id="PIRSF000477">
    <property type="entry name" value="PurNPase"/>
    <property type="match status" value="1"/>
</dbReference>
<dbReference type="InterPro" id="IPR035994">
    <property type="entry name" value="Nucleoside_phosphorylase_sf"/>
</dbReference>
<dbReference type="GO" id="GO:0004731">
    <property type="term" value="F:purine-nucleoside phosphorylase activity"/>
    <property type="evidence" value="ECO:0007669"/>
    <property type="project" value="UniProtKB-EC"/>
</dbReference>
<dbReference type="InterPro" id="IPR011270">
    <property type="entry name" value="Pur_Nuc_Pase_Ino/Guo-sp"/>
</dbReference>
<evidence type="ECO:0000256" key="2">
    <source>
        <dbReference type="ARBA" id="ARBA00006751"/>
    </source>
</evidence>
<comment type="catalytic activity">
    <reaction evidence="9">
        <text>2'-deoxyinosine + phosphate = 2-deoxy-alpha-D-ribose 1-phosphate + hypoxanthine</text>
        <dbReference type="Rhea" id="RHEA:27750"/>
        <dbReference type="ChEBI" id="CHEBI:17368"/>
        <dbReference type="ChEBI" id="CHEBI:28997"/>
        <dbReference type="ChEBI" id="CHEBI:43474"/>
        <dbReference type="ChEBI" id="CHEBI:57259"/>
        <dbReference type="EC" id="2.4.2.1"/>
    </reaction>
</comment>
<comment type="catalytic activity">
    <reaction evidence="7">
        <text>inosine + phosphate = alpha-D-ribose 1-phosphate + hypoxanthine</text>
        <dbReference type="Rhea" id="RHEA:27646"/>
        <dbReference type="ChEBI" id="CHEBI:17368"/>
        <dbReference type="ChEBI" id="CHEBI:17596"/>
        <dbReference type="ChEBI" id="CHEBI:43474"/>
        <dbReference type="ChEBI" id="CHEBI:57720"/>
        <dbReference type="EC" id="2.4.2.1"/>
    </reaction>
</comment>
<proteinExistence type="inferred from homology"/>
<comment type="pathway">
    <text evidence="1 11">Purine metabolism; purine nucleoside salvage.</text>
</comment>
<dbReference type="InterPro" id="IPR000845">
    <property type="entry name" value="Nucleoside_phosphorylase_d"/>
</dbReference>
<feature type="binding site" evidence="12">
    <location>
        <position position="63"/>
    </location>
    <ligand>
        <name>phosphate</name>
        <dbReference type="ChEBI" id="CHEBI:43474"/>
    </ligand>
</feature>
<name>A0A813MCN4_9BILA</name>
<evidence type="ECO:0000256" key="12">
    <source>
        <dbReference type="PIRSR" id="PIRSR000477-2"/>
    </source>
</evidence>
<evidence type="ECO:0000256" key="10">
    <source>
        <dbReference type="ARBA" id="ARBA00023970"/>
    </source>
</evidence>
<evidence type="ECO:0000259" key="13">
    <source>
        <dbReference type="Pfam" id="PF01048"/>
    </source>
</evidence>
<dbReference type="EMBL" id="CAJNOE010000003">
    <property type="protein sequence ID" value="CAF0714812.1"/>
    <property type="molecule type" value="Genomic_DNA"/>
</dbReference>
<evidence type="ECO:0000256" key="11">
    <source>
        <dbReference type="PIRNR" id="PIRNR000477"/>
    </source>
</evidence>
<evidence type="ECO:0000256" key="3">
    <source>
        <dbReference type="ARBA" id="ARBA00011886"/>
    </source>
</evidence>
<keyword evidence="6 11" id="KW-0808">Transferase</keyword>
<feature type="domain" description="Nucleoside phosphorylase" evidence="13">
    <location>
        <begin position="57"/>
        <end position="307"/>
    </location>
</feature>
<organism evidence="14 16">
    <name type="scientific">Adineta steineri</name>
    <dbReference type="NCBI Taxonomy" id="433720"/>
    <lineage>
        <taxon>Eukaryota</taxon>
        <taxon>Metazoa</taxon>
        <taxon>Spiralia</taxon>
        <taxon>Gnathifera</taxon>
        <taxon>Rotifera</taxon>
        <taxon>Eurotatoria</taxon>
        <taxon>Bdelloidea</taxon>
        <taxon>Adinetida</taxon>
        <taxon>Adinetidae</taxon>
        <taxon>Adineta</taxon>
    </lineage>
</organism>
<evidence type="ECO:0000256" key="9">
    <source>
        <dbReference type="ARBA" id="ARBA00023950"/>
    </source>
</evidence>
<keyword evidence="5 11" id="KW-0328">Glycosyltransferase</keyword>
<evidence type="ECO:0000256" key="6">
    <source>
        <dbReference type="ARBA" id="ARBA00022679"/>
    </source>
</evidence>
<evidence type="ECO:0000313" key="16">
    <source>
        <dbReference type="Proteomes" id="UP000663860"/>
    </source>
</evidence>
<comment type="function">
    <text evidence="11">The purine nucleoside phosphorylases catalyze the phosphorolytic breakdown of the N-glycosidic bond in the beta-(deoxy)ribonucleoside molecules, with the formation of the corresponding free purine bases and pentose-1-phosphate.</text>
</comment>
<dbReference type="PANTHER" id="PTHR11904">
    <property type="entry name" value="METHYLTHIOADENOSINE/PURINE NUCLEOSIDE PHOSPHORYLASE"/>
    <property type="match status" value="1"/>
</dbReference>
<protein>
    <recommendedName>
        <fullName evidence="4 11">Purine nucleoside phosphorylase</fullName>
        <ecNumber evidence="3 11">2.4.2.1</ecNumber>
    </recommendedName>
    <alternativeName>
        <fullName evidence="11">Inosine-guanosine phosphorylase</fullName>
    </alternativeName>
</protein>
<feature type="binding site" evidence="12">
    <location>
        <begin position="114"/>
        <end position="116"/>
    </location>
    <ligand>
        <name>phosphate</name>
        <dbReference type="ChEBI" id="CHEBI:43474"/>
    </ligand>
</feature>
<dbReference type="Proteomes" id="UP000663860">
    <property type="component" value="Unassembled WGS sequence"/>
</dbReference>
<dbReference type="NCBIfam" id="NF006054">
    <property type="entry name" value="PRK08202.1"/>
    <property type="match status" value="1"/>
</dbReference>
<dbReference type="FunFam" id="3.40.50.1580:FF:000004">
    <property type="entry name" value="Purine nucleoside phosphorylase"/>
    <property type="match status" value="1"/>
</dbReference>
<comment type="caution">
    <text evidence="14">The sequence shown here is derived from an EMBL/GenBank/DDBJ whole genome shotgun (WGS) entry which is preliminary data.</text>
</comment>
<dbReference type="EMBL" id="CAJOBB010000508">
    <property type="protein sequence ID" value="CAF3695165.1"/>
    <property type="molecule type" value="Genomic_DNA"/>
</dbReference>
<evidence type="ECO:0000256" key="4">
    <source>
        <dbReference type="ARBA" id="ARBA00013834"/>
    </source>
</evidence>
<comment type="catalytic activity">
    <reaction evidence="10">
        <text>guanosine + phosphate = alpha-D-ribose 1-phosphate + guanine</text>
        <dbReference type="Rhea" id="RHEA:13233"/>
        <dbReference type="ChEBI" id="CHEBI:16235"/>
        <dbReference type="ChEBI" id="CHEBI:16750"/>
        <dbReference type="ChEBI" id="CHEBI:43474"/>
        <dbReference type="ChEBI" id="CHEBI:57720"/>
        <dbReference type="EC" id="2.4.2.1"/>
    </reaction>
</comment>